<dbReference type="EMBL" id="AONB01000023">
    <property type="protein sequence ID" value="EXJ09538.1"/>
    <property type="molecule type" value="Genomic_DNA"/>
</dbReference>
<reference evidence="6 7" key="2">
    <citation type="journal article" date="2015" name="Syst. Appl. Microbiol.">
        <title>Nitrincola nitratireducens sp. nov. isolated from a haloalkaline crater lake.</title>
        <authorList>
            <person name="Singh A."/>
            <person name="Vaidya B."/>
            <person name="Tanuku N.R."/>
            <person name="Pinnaka A.K."/>
        </authorList>
    </citation>
    <scope>NUCLEOTIDE SEQUENCE [LARGE SCALE GENOMIC DNA]</scope>
    <source>
        <strain evidence="6 7">AK23</strain>
    </source>
</reference>
<keyword evidence="3" id="KW-0479">Metal-binding</keyword>
<dbReference type="STRING" id="1229521.D791_03543"/>
<dbReference type="GO" id="GO:0046872">
    <property type="term" value="F:metal ion binding"/>
    <property type="evidence" value="ECO:0007669"/>
    <property type="project" value="UniProtKB-KW"/>
</dbReference>
<gene>
    <name evidence="6" type="primary">ytfE_2</name>
    <name evidence="6" type="ORF">D791_03543</name>
</gene>
<dbReference type="GO" id="GO:0005737">
    <property type="term" value="C:cytoplasm"/>
    <property type="evidence" value="ECO:0007669"/>
    <property type="project" value="UniProtKB-SubCell"/>
</dbReference>
<comment type="caution">
    <text evidence="6">The sequence shown here is derived from an EMBL/GenBank/DDBJ whole genome shotgun (WGS) entry which is preliminary data.</text>
</comment>
<proteinExistence type="predicted"/>
<keyword evidence="4" id="KW-0408">Iron</keyword>
<evidence type="ECO:0000313" key="6">
    <source>
        <dbReference type="EMBL" id="EXJ09538.1"/>
    </source>
</evidence>
<evidence type="ECO:0000259" key="5">
    <source>
        <dbReference type="Pfam" id="PF01814"/>
    </source>
</evidence>
<comment type="subcellular location">
    <subcellularLocation>
        <location evidence="1">Cytoplasm</location>
    </subcellularLocation>
</comment>
<evidence type="ECO:0000256" key="3">
    <source>
        <dbReference type="ARBA" id="ARBA00022723"/>
    </source>
</evidence>
<organism evidence="6 7">
    <name type="scientific">Nitrincola nitratireducens</name>
    <dbReference type="NCBI Taxonomy" id="1229521"/>
    <lineage>
        <taxon>Bacteria</taxon>
        <taxon>Pseudomonadati</taxon>
        <taxon>Pseudomonadota</taxon>
        <taxon>Gammaproteobacteria</taxon>
        <taxon>Oceanospirillales</taxon>
        <taxon>Oceanospirillaceae</taxon>
        <taxon>Nitrincola</taxon>
    </lineage>
</organism>
<dbReference type="OrthoDB" id="9797132at2"/>
<dbReference type="Proteomes" id="UP000019464">
    <property type="component" value="Unassembled WGS sequence"/>
</dbReference>
<evidence type="ECO:0000256" key="4">
    <source>
        <dbReference type="ARBA" id="ARBA00023004"/>
    </source>
</evidence>
<dbReference type="Gene3D" id="1.20.120.520">
    <property type="entry name" value="nmb1532 protein domain like"/>
    <property type="match status" value="1"/>
</dbReference>
<evidence type="ECO:0000256" key="2">
    <source>
        <dbReference type="ARBA" id="ARBA00022490"/>
    </source>
</evidence>
<reference evidence="7" key="1">
    <citation type="submission" date="2012-11" db="EMBL/GenBank/DDBJ databases">
        <authorList>
            <person name="Singh A."/>
            <person name="Pinnaka A.K."/>
            <person name="Vaidya B."/>
        </authorList>
    </citation>
    <scope>NUCLEOTIDE SEQUENCE [LARGE SCALE GENOMIC DNA]</scope>
    <source>
        <strain evidence="7">AK23</strain>
    </source>
</reference>
<evidence type="ECO:0000256" key="1">
    <source>
        <dbReference type="ARBA" id="ARBA00004496"/>
    </source>
</evidence>
<dbReference type="RefSeq" id="WP_036513830.1">
    <property type="nucleotide sequence ID" value="NZ_AONB01000023.1"/>
</dbReference>
<keyword evidence="2" id="KW-0963">Cytoplasm</keyword>
<dbReference type="InterPro" id="IPR012312">
    <property type="entry name" value="Hemerythrin-like"/>
</dbReference>
<dbReference type="Pfam" id="PF01814">
    <property type="entry name" value="Hemerythrin"/>
    <property type="match status" value="1"/>
</dbReference>
<feature type="domain" description="Hemerythrin-like" evidence="5">
    <location>
        <begin position="21"/>
        <end position="159"/>
    </location>
</feature>
<evidence type="ECO:0000313" key="7">
    <source>
        <dbReference type="Proteomes" id="UP000019464"/>
    </source>
</evidence>
<dbReference type="AlphaFoldDB" id="W9UQP0"/>
<name>W9UQP0_9GAMM</name>
<dbReference type="PANTHER" id="PTHR36438:SF1">
    <property type="entry name" value="IRON-SULFUR CLUSTER REPAIR PROTEIN YTFE"/>
    <property type="match status" value="1"/>
</dbReference>
<protein>
    <submittedName>
        <fullName evidence="6">Regulator of cell morphogenesis and NO signaling</fullName>
    </submittedName>
</protein>
<keyword evidence="7" id="KW-1185">Reference proteome</keyword>
<dbReference type="InterPro" id="IPR019903">
    <property type="entry name" value="RIC_family"/>
</dbReference>
<dbReference type="PANTHER" id="PTHR36438">
    <property type="entry name" value="IRON-SULFUR CLUSTER REPAIR PROTEIN YTFE"/>
    <property type="match status" value="1"/>
</dbReference>
<accession>W9UQP0</accession>
<sequence length="160" mass="18950">MHPLVTELIQKWQKIPDSNLIDHILVRYHEKHRLQLVQLIALSERVEVVHAKHPLCPTGLTQHLKCMEQDLISHMLKEENILFPMIRSGWKDMALATIRMMMYEHEQHNESLDTLLLLTHELSLPKDACQIWLKLYEGIQELYKDLVEHIALENSILFNY</sequence>